<evidence type="ECO:0000256" key="1">
    <source>
        <dbReference type="SAM" id="MobiDB-lite"/>
    </source>
</evidence>
<dbReference type="PATRIC" id="fig|1036673.3.peg.6649"/>
<reference evidence="3" key="1">
    <citation type="submission" date="2011-06" db="EMBL/GenBank/DDBJ databases">
        <title>Complete genome sequence of Paenibacillus mucilaginosus KNP414.</title>
        <authorList>
            <person name="Wang J."/>
            <person name="Hu S."/>
            <person name="Hu X."/>
            <person name="Zhang B."/>
            <person name="Dong D."/>
            <person name="Zhang S."/>
            <person name="Zhao K."/>
            <person name="Wu D."/>
        </authorList>
    </citation>
    <scope>NUCLEOTIDE SEQUENCE [LARGE SCALE GENOMIC DNA]</scope>
    <source>
        <strain evidence="3">KNP414</strain>
    </source>
</reference>
<dbReference type="HOGENOM" id="CLU_166808_0_0_9"/>
<organism evidence="2 3">
    <name type="scientific">Paenibacillus mucilaginosus (strain KNP414)</name>
    <dbReference type="NCBI Taxonomy" id="1036673"/>
    <lineage>
        <taxon>Bacteria</taxon>
        <taxon>Bacillati</taxon>
        <taxon>Bacillota</taxon>
        <taxon>Bacilli</taxon>
        <taxon>Bacillales</taxon>
        <taxon>Paenibacillaceae</taxon>
        <taxon>Paenibacillus</taxon>
    </lineage>
</organism>
<evidence type="ECO:0000313" key="2">
    <source>
        <dbReference type="EMBL" id="AEI45641.1"/>
    </source>
</evidence>
<dbReference type="KEGG" id="pms:KNP414_07131"/>
<evidence type="ECO:0000313" key="3">
    <source>
        <dbReference type="Proteomes" id="UP000006620"/>
    </source>
</evidence>
<proteinExistence type="predicted"/>
<dbReference type="RefSeq" id="WP_013920782.1">
    <property type="nucleotide sequence ID" value="NC_015690.1"/>
</dbReference>
<gene>
    <name evidence="2" type="ordered locus">KNP414_07131</name>
</gene>
<name>F8FM15_PAEMK</name>
<dbReference type="Proteomes" id="UP000006620">
    <property type="component" value="Chromosome"/>
</dbReference>
<sequence length="113" mass="12817">MKTNLSMEQVYNIAETYKEKYKLSGTIDTAAERTISKYDGFDGINGKAWLVLVSIVPTKYEADNQYTIVISDEKRVVEYIIDANGHYFSPHSKGGSGMTDEEFDAIWDDDTEE</sequence>
<reference evidence="2 3" key="2">
    <citation type="journal article" date="2013" name="Genome Announc.">
        <title>Genome Sequence of Growth-Improving Paenibacillus mucilaginosus Strain KNP414.</title>
        <authorList>
            <person name="Lu J.J."/>
            <person name="Wang J.F."/>
            <person name="Hu X.F."/>
        </authorList>
    </citation>
    <scope>NUCLEOTIDE SEQUENCE [LARGE SCALE GENOMIC DNA]</scope>
    <source>
        <strain evidence="2 3">KNP414</strain>
    </source>
</reference>
<feature type="region of interest" description="Disordered" evidence="1">
    <location>
        <begin position="91"/>
        <end position="113"/>
    </location>
</feature>
<protein>
    <submittedName>
        <fullName evidence="2">Uncharacterized protein</fullName>
    </submittedName>
</protein>
<feature type="compositionally biased region" description="Acidic residues" evidence="1">
    <location>
        <begin position="99"/>
        <end position="113"/>
    </location>
</feature>
<dbReference type="AlphaFoldDB" id="F8FM15"/>
<accession>F8FM15</accession>
<dbReference type="EMBL" id="CP002869">
    <property type="protein sequence ID" value="AEI45641.1"/>
    <property type="molecule type" value="Genomic_DNA"/>
</dbReference>